<dbReference type="InterPro" id="IPR038704">
    <property type="entry name" value="YEAST_sf"/>
</dbReference>
<name>U4L9V0_PYROM</name>
<evidence type="ECO:0000313" key="5">
    <source>
        <dbReference type="EMBL" id="CCX15509.1"/>
    </source>
</evidence>
<feature type="domain" description="YEATS" evidence="4">
    <location>
        <begin position="1"/>
        <end position="134"/>
    </location>
</feature>
<dbReference type="Proteomes" id="UP000018144">
    <property type="component" value="Unassembled WGS sequence"/>
</dbReference>
<keyword evidence="6" id="KW-1185">Reference proteome</keyword>
<reference evidence="5 6" key="1">
    <citation type="journal article" date="2013" name="PLoS Genet.">
        <title>The genome and development-dependent transcriptomes of Pyronema confluens: a window into fungal evolution.</title>
        <authorList>
            <person name="Traeger S."/>
            <person name="Altegoer F."/>
            <person name="Freitag M."/>
            <person name="Gabaldon T."/>
            <person name="Kempken F."/>
            <person name="Kumar A."/>
            <person name="Marcet-Houben M."/>
            <person name="Poggeler S."/>
            <person name="Stajich J.E."/>
            <person name="Nowrousian M."/>
        </authorList>
    </citation>
    <scope>NUCLEOTIDE SEQUENCE [LARGE SCALE GENOMIC DNA]</scope>
    <source>
        <strain evidence="6">CBS 100304</strain>
        <tissue evidence="5">Vegetative mycelium</tissue>
    </source>
</reference>
<dbReference type="Gene3D" id="2.60.40.1970">
    <property type="entry name" value="YEATS domain"/>
    <property type="match status" value="1"/>
</dbReference>
<sequence>MTEISRKIKLVTQQSILDDVPPAHEGFPMRAWSIRVFILGPNGEELPATVFDKVIYKLHPTFPNPTRILKKPPFLIEEKGWGEFDMNLVLHAIDKGGDHNIQHDLNFQKNKYESIHTVTFTNPRPNLLKQLALSGPVPGADAAPEENGVARKDKRKNDGEERSKKKSRSEKSGSVTFDMEKLADGLQKLEEEDLLKVVQMVHDHKTSETYVKNDVERKNGSSIKSQGDVTNPFPFTEGEFHVDLYTLPDHLVKMLWKFVNDAGVVG</sequence>
<dbReference type="PROSITE" id="PS51037">
    <property type="entry name" value="YEATS"/>
    <property type="match status" value="1"/>
</dbReference>
<keyword evidence="1 2" id="KW-0539">Nucleus</keyword>
<dbReference type="GO" id="GO:0006355">
    <property type="term" value="P:regulation of DNA-templated transcription"/>
    <property type="evidence" value="ECO:0007669"/>
    <property type="project" value="InterPro"/>
</dbReference>
<evidence type="ECO:0000256" key="2">
    <source>
        <dbReference type="PROSITE-ProRule" id="PRU00376"/>
    </source>
</evidence>
<feature type="compositionally biased region" description="Basic and acidic residues" evidence="3">
    <location>
        <begin position="148"/>
        <end position="163"/>
    </location>
</feature>
<dbReference type="Gene3D" id="1.20.1270.220">
    <property type="match status" value="1"/>
</dbReference>
<dbReference type="GO" id="GO:0000785">
    <property type="term" value="C:chromatin"/>
    <property type="evidence" value="ECO:0007669"/>
    <property type="project" value="UniProtKB-ARBA"/>
</dbReference>
<evidence type="ECO:0000256" key="1">
    <source>
        <dbReference type="ARBA" id="ARBA00023242"/>
    </source>
</evidence>
<dbReference type="PIRSF" id="PIRSF016551">
    <property type="entry name" value="SAS5/TFIID_14"/>
    <property type="match status" value="1"/>
</dbReference>
<evidence type="ECO:0000259" key="4">
    <source>
        <dbReference type="PROSITE" id="PS51037"/>
    </source>
</evidence>
<dbReference type="EMBL" id="HF936188">
    <property type="protein sequence ID" value="CCX15509.1"/>
    <property type="molecule type" value="Genomic_DNA"/>
</dbReference>
<feature type="region of interest" description="Disordered" evidence="3">
    <location>
        <begin position="130"/>
        <end position="176"/>
    </location>
</feature>
<dbReference type="InterPro" id="IPR016665">
    <property type="entry name" value="Sas5/TAF14"/>
</dbReference>
<evidence type="ECO:0000313" key="6">
    <source>
        <dbReference type="Proteomes" id="UP000018144"/>
    </source>
</evidence>
<dbReference type="AlphaFoldDB" id="U4L9V0"/>
<dbReference type="GO" id="GO:0003743">
    <property type="term" value="F:translation initiation factor activity"/>
    <property type="evidence" value="ECO:0007669"/>
    <property type="project" value="UniProtKB-KW"/>
</dbReference>
<accession>U4L9V0</accession>
<keyword evidence="5" id="KW-0648">Protein biosynthesis</keyword>
<protein>
    <submittedName>
        <fullName evidence="5">Similar to Transcription initiation factor TFIID subunit 14 acc. no. O94436</fullName>
    </submittedName>
</protein>
<dbReference type="GO" id="GO:0005634">
    <property type="term" value="C:nucleus"/>
    <property type="evidence" value="ECO:0007669"/>
    <property type="project" value="UniProtKB-SubCell"/>
</dbReference>
<dbReference type="OMA" id="GEFDMTI"/>
<gene>
    <name evidence="5" type="ORF">PCON_01837</name>
</gene>
<evidence type="ECO:0000256" key="3">
    <source>
        <dbReference type="SAM" id="MobiDB-lite"/>
    </source>
</evidence>
<dbReference type="OrthoDB" id="1741717at2759"/>
<dbReference type="CDD" id="cd16905">
    <property type="entry name" value="YEATS_Taf14_like"/>
    <property type="match status" value="1"/>
</dbReference>
<dbReference type="STRING" id="1076935.U4L9V0"/>
<dbReference type="InterPro" id="IPR055129">
    <property type="entry name" value="YEATS_dom"/>
</dbReference>
<organism evidence="5 6">
    <name type="scientific">Pyronema omphalodes (strain CBS 100304)</name>
    <name type="common">Pyronema confluens</name>
    <dbReference type="NCBI Taxonomy" id="1076935"/>
    <lineage>
        <taxon>Eukaryota</taxon>
        <taxon>Fungi</taxon>
        <taxon>Dikarya</taxon>
        <taxon>Ascomycota</taxon>
        <taxon>Pezizomycotina</taxon>
        <taxon>Pezizomycetes</taxon>
        <taxon>Pezizales</taxon>
        <taxon>Pyronemataceae</taxon>
        <taxon>Pyronema</taxon>
    </lineage>
</organism>
<proteinExistence type="predicted"/>
<dbReference type="Pfam" id="PF03366">
    <property type="entry name" value="YEATS"/>
    <property type="match status" value="1"/>
</dbReference>
<dbReference type="InterPro" id="IPR038336">
    <property type="entry name" value="NET_sf"/>
</dbReference>
<dbReference type="eggNOG" id="KOG3149">
    <property type="taxonomic scope" value="Eukaryota"/>
</dbReference>
<dbReference type="PANTHER" id="PTHR23195">
    <property type="entry name" value="YEATS DOMAIN"/>
    <property type="match status" value="1"/>
</dbReference>
<dbReference type="InterPro" id="IPR005033">
    <property type="entry name" value="YEATS"/>
</dbReference>
<comment type="subcellular location">
    <subcellularLocation>
        <location evidence="2">Nucleus</location>
    </subcellularLocation>
</comment>
<keyword evidence="5" id="KW-0396">Initiation factor</keyword>